<feature type="transmembrane region" description="Helical" evidence="2">
    <location>
        <begin position="96"/>
        <end position="116"/>
    </location>
</feature>
<evidence type="ECO:0000313" key="3">
    <source>
        <dbReference type="EMBL" id="OEJ69050.1"/>
    </source>
</evidence>
<proteinExistence type="predicted"/>
<evidence type="ECO:0000256" key="1">
    <source>
        <dbReference type="SAM" id="MobiDB-lite"/>
    </source>
</evidence>
<dbReference type="EMBL" id="MCGG01000009">
    <property type="protein sequence ID" value="OEJ69050.1"/>
    <property type="molecule type" value="Genomic_DNA"/>
</dbReference>
<accession>A0A1E5QAP7</accession>
<gene>
    <name evidence="3" type="ORF">BEN30_04905</name>
</gene>
<dbReference type="Proteomes" id="UP000095347">
    <property type="component" value="Unassembled WGS sequence"/>
</dbReference>
<feature type="transmembrane region" description="Helical" evidence="2">
    <location>
        <begin position="60"/>
        <end position="76"/>
    </location>
</feature>
<keyword evidence="2" id="KW-1133">Transmembrane helix</keyword>
<comment type="caution">
    <text evidence="3">The sequence shown here is derived from an EMBL/GenBank/DDBJ whole genome shotgun (WGS) entry which is preliminary data.</text>
</comment>
<feature type="compositionally biased region" description="Basic residues" evidence="1">
    <location>
        <begin position="1"/>
        <end position="11"/>
    </location>
</feature>
<dbReference type="STRING" id="28181.BEN30_04905"/>
<organism evidence="3 4">
    <name type="scientific">Magnetovibrio blakemorei</name>
    <dbReference type="NCBI Taxonomy" id="28181"/>
    <lineage>
        <taxon>Bacteria</taxon>
        <taxon>Pseudomonadati</taxon>
        <taxon>Pseudomonadota</taxon>
        <taxon>Alphaproteobacteria</taxon>
        <taxon>Rhodospirillales</taxon>
        <taxon>Magnetovibrionaceae</taxon>
        <taxon>Magnetovibrio</taxon>
    </lineage>
</organism>
<keyword evidence="4" id="KW-1185">Reference proteome</keyword>
<dbReference type="RefSeq" id="WP_069956904.1">
    <property type="nucleotide sequence ID" value="NZ_MCGG01000009.1"/>
</dbReference>
<sequence>MSKSKKSKKALAKQAPQTPKAPKPEKSQAPQDMAQAPKPPLLDVNGHPLHWLVRPTTIKMLWLGGIVLLAFVTWLGTTVHPHEKFGIEGTLGFYSWYGFATCVGMVVFAKLLGFMLNKKDTYYDQ</sequence>
<dbReference type="AlphaFoldDB" id="A0A1E5QAP7"/>
<evidence type="ECO:0000256" key="2">
    <source>
        <dbReference type="SAM" id="Phobius"/>
    </source>
</evidence>
<keyword evidence="2" id="KW-0472">Membrane</keyword>
<keyword evidence="2" id="KW-0812">Transmembrane</keyword>
<dbReference type="OrthoDB" id="282116at2"/>
<name>A0A1E5QAP7_9PROT</name>
<protein>
    <submittedName>
        <fullName evidence="3">Uncharacterized protein</fullName>
    </submittedName>
</protein>
<evidence type="ECO:0000313" key="4">
    <source>
        <dbReference type="Proteomes" id="UP000095347"/>
    </source>
</evidence>
<feature type="region of interest" description="Disordered" evidence="1">
    <location>
        <begin position="1"/>
        <end position="41"/>
    </location>
</feature>
<reference evidence="4" key="1">
    <citation type="submission" date="2016-07" db="EMBL/GenBank/DDBJ databases">
        <authorList>
            <person name="Florea S."/>
            <person name="Webb J.S."/>
            <person name="Jaromczyk J."/>
            <person name="Schardl C.L."/>
        </authorList>
    </citation>
    <scope>NUCLEOTIDE SEQUENCE [LARGE SCALE GENOMIC DNA]</scope>
    <source>
        <strain evidence="4">MV-1</strain>
    </source>
</reference>